<dbReference type="STRING" id="1107311.Q767_12800"/>
<keyword evidence="1" id="KW-0812">Transmembrane</keyword>
<name>A0A0A2N1V9_9FLAO</name>
<comment type="caution">
    <text evidence="2">The sequence shown here is derived from an EMBL/GenBank/DDBJ whole genome shotgun (WGS) entry which is preliminary data.</text>
</comment>
<dbReference type="eggNOG" id="COG4768">
    <property type="taxonomic scope" value="Bacteria"/>
</dbReference>
<dbReference type="EMBL" id="JRLZ01000016">
    <property type="protein sequence ID" value="KGO94445.1"/>
    <property type="molecule type" value="Genomic_DNA"/>
</dbReference>
<evidence type="ECO:0000313" key="2">
    <source>
        <dbReference type="EMBL" id="KGO94445.1"/>
    </source>
</evidence>
<feature type="transmembrane region" description="Helical" evidence="1">
    <location>
        <begin position="6"/>
        <end position="29"/>
    </location>
</feature>
<dbReference type="AlphaFoldDB" id="A0A0A2N1V9"/>
<evidence type="ECO:0000256" key="1">
    <source>
        <dbReference type="SAM" id="Phobius"/>
    </source>
</evidence>
<keyword evidence="3" id="KW-1185">Reference proteome</keyword>
<proteinExistence type="predicted"/>
<dbReference type="RefSeq" id="WP_035656298.1">
    <property type="nucleotide sequence ID" value="NZ_AVCS01000006.1"/>
</dbReference>
<reference evidence="2 3" key="2">
    <citation type="journal article" date="2015" name="Stand. Genomic Sci.">
        <title>High quality draft genomic sequence of Flavobacterium enshiense DK69(T) and comparison among Flavobacterium genomes.</title>
        <authorList>
            <person name="Zeng Z."/>
            <person name="Chen C."/>
            <person name="Du H."/>
            <person name="Wang G."/>
            <person name="Li M."/>
        </authorList>
    </citation>
    <scope>NUCLEOTIDE SEQUENCE [LARGE SCALE GENOMIC DNA]</scope>
    <source>
        <strain evidence="2 3">DK69</strain>
    </source>
</reference>
<organism evidence="2 3">
    <name type="scientific">Flavobacterium enshiense DK69</name>
    <dbReference type="NCBI Taxonomy" id="1107311"/>
    <lineage>
        <taxon>Bacteria</taxon>
        <taxon>Pseudomonadati</taxon>
        <taxon>Bacteroidota</taxon>
        <taxon>Flavobacteriia</taxon>
        <taxon>Flavobacteriales</taxon>
        <taxon>Flavobacteriaceae</taxon>
        <taxon>Flavobacterium</taxon>
    </lineage>
</organism>
<accession>A0A0A2N1V9</accession>
<evidence type="ECO:0000313" key="3">
    <source>
        <dbReference type="Proteomes" id="UP000030149"/>
    </source>
</evidence>
<protein>
    <submittedName>
        <fullName evidence="2">Uncharacterized protein</fullName>
    </submittedName>
</protein>
<gene>
    <name evidence="2" type="ORF">Q767_12800</name>
</gene>
<sequence>MPHNKLLYLTTFGVGFLAVGLITVSFKLYDFSLKNKELKDKISLEKSIHQNQISEILKRYDSVNEKYSNNVSDVKVSASPKSVSISAEKNNKVVVKTNPEILVKKLSAVNVSARGVRIISNDVVETTVSSKIDQVRVRFTLEENKDVKPGNKTIFIQVVNPKNRLLTLKGGGETQLVKEIYYDRLNTDACVFIDLYQYQLIVGDYKIRLINEGQIIGTANFRVN</sequence>
<keyword evidence="1" id="KW-1133">Transmembrane helix</keyword>
<keyword evidence="1" id="KW-0472">Membrane</keyword>
<dbReference type="OrthoDB" id="1115172at2"/>
<dbReference type="PATRIC" id="fig|1107311.5.peg.1080"/>
<reference evidence="3" key="1">
    <citation type="submission" date="2013-09" db="EMBL/GenBank/DDBJ databases">
        <authorList>
            <person name="Zeng Z."/>
            <person name="Chen C."/>
        </authorList>
    </citation>
    <scope>NUCLEOTIDE SEQUENCE [LARGE SCALE GENOMIC DNA]</scope>
    <source>
        <strain evidence="3">DK69</strain>
    </source>
</reference>
<dbReference type="Proteomes" id="UP000030149">
    <property type="component" value="Unassembled WGS sequence"/>
</dbReference>